<dbReference type="PANTHER" id="PTHR19211:SF62">
    <property type="entry name" value="OS04G0658400 PROTEIN"/>
    <property type="match status" value="1"/>
</dbReference>
<name>A0AAQ3WHV7_PASNO</name>
<gene>
    <name evidence="3" type="ORF">U9M48_011779</name>
</gene>
<dbReference type="InterPro" id="IPR050611">
    <property type="entry name" value="ABCF"/>
</dbReference>
<dbReference type="SUPFAM" id="SSF52540">
    <property type="entry name" value="P-loop containing nucleoside triphosphate hydrolases"/>
    <property type="match status" value="1"/>
</dbReference>
<dbReference type="GO" id="GO:0005524">
    <property type="term" value="F:ATP binding"/>
    <property type="evidence" value="ECO:0007669"/>
    <property type="project" value="InterPro"/>
</dbReference>
<evidence type="ECO:0000259" key="2">
    <source>
        <dbReference type="Pfam" id="PF00005"/>
    </source>
</evidence>
<keyword evidence="4" id="KW-1185">Reference proteome</keyword>
<dbReference type="Gene3D" id="3.40.50.300">
    <property type="entry name" value="P-loop containing nucleotide triphosphate hydrolases"/>
    <property type="match status" value="1"/>
</dbReference>
<evidence type="ECO:0000313" key="4">
    <source>
        <dbReference type="Proteomes" id="UP001341281"/>
    </source>
</evidence>
<dbReference type="PANTHER" id="PTHR19211">
    <property type="entry name" value="ATP-BINDING TRANSPORT PROTEIN-RELATED"/>
    <property type="match status" value="1"/>
</dbReference>
<proteinExistence type="predicted"/>
<dbReference type="GO" id="GO:0016887">
    <property type="term" value="F:ATP hydrolysis activity"/>
    <property type="evidence" value="ECO:0007669"/>
    <property type="project" value="InterPro"/>
</dbReference>
<protein>
    <recommendedName>
        <fullName evidence="2">ABC transporter domain-containing protein</fullName>
    </recommendedName>
</protein>
<keyword evidence="1" id="KW-0677">Repeat</keyword>
<dbReference type="EMBL" id="CP144747">
    <property type="protein sequence ID" value="WVZ61975.1"/>
    <property type="molecule type" value="Genomic_DNA"/>
</dbReference>
<accession>A0AAQ3WHV7</accession>
<feature type="domain" description="ABC transporter" evidence="2">
    <location>
        <begin position="42"/>
        <end position="107"/>
    </location>
</feature>
<organism evidence="3 4">
    <name type="scientific">Paspalum notatum var. saurae</name>
    <dbReference type="NCBI Taxonomy" id="547442"/>
    <lineage>
        <taxon>Eukaryota</taxon>
        <taxon>Viridiplantae</taxon>
        <taxon>Streptophyta</taxon>
        <taxon>Embryophyta</taxon>
        <taxon>Tracheophyta</taxon>
        <taxon>Spermatophyta</taxon>
        <taxon>Magnoliopsida</taxon>
        <taxon>Liliopsida</taxon>
        <taxon>Poales</taxon>
        <taxon>Poaceae</taxon>
        <taxon>PACMAD clade</taxon>
        <taxon>Panicoideae</taxon>
        <taxon>Andropogonodae</taxon>
        <taxon>Paspaleae</taxon>
        <taxon>Paspalinae</taxon>
        <taxon>Paspalum</taxon>
    </lineage>
</organism>
<evidence type="ECO:0000313" key="3">
    <source>
        <dbReference type="EMBL" id="WVZ61975.1"/>
    </source>
</evidence>
<reference evidence="3 4" key="1">
    <citation type="submission" date="2024-02" db="EMBL/GenBank/DDBJ databases">
        <title>High-quality chromosome-scale genome assembly of Pensacola bahiagrass (Paspalum notatum Flugge var. saurae).</title>
        <authorList>
            <person name="Vega J.M."/>
            <person name="Podio M."/>
            <person name="Orjuela J."/>
            <person name="Siena L.A."/>
            <person name="Pessino S.C."/>
            <person name="Combes M.C."/>
            <person name="Mariac C."/>
            <person name="Albertini E."/>
            <person name="Pupilli F."/>
            <person name="Ortiz J.P.A."/>
            <person name="Leblanc O."/>
        </authorList>
    </citation>
    <scope>NUCLEOTIDE SEQUENCE [LARGE SCALE GENOMIC DNA]</scope>
    <source>
        <strain evidence="3">R1</strain>
        <tissue evidence="3">Leaf</tissue>
    </source>
</reference>
<dbReference type="Proteomes" id="UP001341281">
    <property type="component" value="Chromosome 03"/>
</dbReference>
<dbReference type="InterPro" id="IPR003439">
    <property type="entry name" value="ABC_transporter-like_ATP-bd"/>
</dbReference>
<evidence type="ECO:0000256" key="1">
    <source>
        <dbReference type="ARBA" id="ARBA00022737"/>
    </source>
</evidence>
<sequence length="180" mass="20098">MKAKATKEREMLVKARREKEPQAEGWHFCKSLLPKGKSAVEWLLESHPGFEIKKPAVARAMLSKFGLPKESHLAPVEKLSGGQKARVVLASIALVEPHVLLLDEPTNNLDIIDVLADEFTGGVVIVSHDSRSRLISRVCGDELRSEVWVVQDRTVGTYDGTIGEYRDKLLERIKEEMASN</sequence>
<dbReference type="InterPro" id="IPR027417">
    <property type="entry name" value="P-loop_NTPase"/>
</dbReference>
<dbReference type="AlphaFoldDB" id="A0AAQ3WHV7"/>
<dbReference type="Pfam" id="PF00005">
    <property type="entry name" value="ABC_tran"/>
    <property type="match status" value="1"/>
</dbReference>